<keyword evidence="3" id="KW-1185">Reference proteome</keyword>
<proteinExistence type="predicted"/>
<accession>A0A4R3NB54</accession>
<dbReference type="AlphaFoldDB" id="A0A4R3NB54"/>
<reference evidence="2 3" key="1">
    <citation type="submission" date="2019-03" db="EMBL/GenBank/DDBJ databases">
        <title>Genomic Encyclopedia of Type Strains, Phase IV (KMG-IV): sequencing the most valuable type-strain genomes for metagenomic binning, comparative biology and taxonomic classification.</title>
        <authorList>
            <person name="Goeker M."/>
        </authorList>
    </citation>
    <scope>NUCLEOTIDE SEQUENCE [LARGE SCALE GENOMIC DNA]</scope>
    <source>
        <strain evidence="2 3">DSM 13605</strain>
    </source>
</reference>
<protein>
    <submittedName>
        <fullName evidence="2">Phage Mu protein F like protein</fullName>
    </submittedName>
</protein>
<evidence type="ECO:0000313" key="2">
    <source>
        <dbReference type="EMBL" id="TCT25911.1"/>
    </source>
</evidence>
<feature type="domain" description="Phage head morphogenesis" evidence="1">
    <location>
        <begin position="63"/>
        <end position="178"/>
    </location>
</feature>
<dbReference type="Proteomes" id="UP000295414">
    <property type="component" value="Unassembled WGS sequence"/>
</dbReference>
<name>A0A4R3NB54_9GAMM</name>
<gene>
    <name evidence="2" type="ORF">EDC34_101237</name>
</gene>
<comment type="caution">
    <text evidence="2">The sequence shown here is derived from an EMBL/GenBank/DDBJ whole genome shotgun (WGS) entry which is preliminary data.</text>
</comment>
<dbReference type="Pfam" id="PF04233">
    <property type="entry name" value="Phage_Mu_F"/>
    <property type="match status" value="1"/>
</dbReference>
<dbReference type="InterPro" id="IPR006528">
    <property type="entry name" value="Phage_head_morphogenesis_dom"/>
</dbReference>
<evidence type="ECO:0000313" key="3">
    <source>
        <dbReference type="Proteomes" id="UP000295414"/>
    </source>
</evidence>
<evidence type="ECO:0000259" key="1">
    <source>
        <dbReference type="Pfam" id="PF04233"/>
    </source>
</evidence>
<dbReference type="EMBL" id="SMAP01000001">
    <property type="protein sequence ID" value="TCT25911.1"/>
    <property type="molecule type" value="Genomic_DNA"/>
</dbReference>
<dbReference type="RefSeq" id="WP_114959034.1">
    <property type="nucleotide sequence ID" value="NZ_QLKV01000001.1"/>
</dbReference>
<sequence>MPITPEELAFALGRPFPEQVAFFRGKLGDLVPTATWRDLWKGAHDRAFMVAGAARADLLADLAAAVDAAIAGGETLDQFRARFGQIVQRHGWQGWTGSDSAAGRAWRTRIIYTTNQATSYAAGRLAQLRAFPLWVYRHGASRDPRPQHLAWDGLVLPADHPFWRTHYPPSAWNCSCYVVGARDMDAALRRGGKAGYTAPPKGWDTRDSRGRLPGVDEGWDYMPGATVLCKEAHATGGDRQCADMRMLDALLRKLPGQQALIGAQMVDAWPPYIFDLLAARFGQIADDLIADRKPQGRAHFVGAMRAAWVRAGLSQGATIKTAELTVRDQDITHAMRPSKVKDGKAVDPLWYRTLPLHLRTPQAVLLRVEPKQEMLLIYDSGSDKAKIVVLVDYRGAGHNVVRTASRLIETGSLRSEVARGKLVELEGGV</sequence>
<organism evidence="2 3">
    <name type="scientific">Thermomonas haemolytica</name>
    <dbReference type="NCBI Taxonomy" id="141949"/>
    <lineage>
        <taxon>Bacteria</taxon>
        <taxon>Pseudomonadati</taxon>
        <taxon>Pseudomonadota</taxon>
        <taxon>Gammaproteobacteria</taxon>
        <taxon>Lysobacterales</taxon>
        <taxon>Lysobacteraceae</taxon>
        <taxon>Thermomonas</taxon>
    </lineage>
</organism>